<dbReference type="InterPro" id="IPR042282">
    <property type="entry name" value="FKBP6/shu"/>
</dbReference>
<sequence>MSIREPIKLKDLLEEGAVFDVDLEKSRQIDKDVDDEAGYNEALANFANFQVLGEGFNDEDLYVEGQPFEKIASRMISIVENEAIKKRIIREGYGNRPPNKSLVKVHYNAYVEYSAEPSIPPMLGGNHTNLILTVARLL</sequence>
<gene>
    <name evidence="3" type="ORF">NQ317_009361</name>
</gene>
<accession>A0ABQ9JL90</accession>
<protein>
    <recommendedName>
        <fullName evidence="5">DNA-directed RNA polymerase</fullName>
    </recommendedName>
</protein>
<keyword evidence="2" id="KW-0802">TPR repeat</keyword>
<evidence type="ECO:0000313" key="3">
    <source>
        <dbReference type="EMBL" id="KAJ8978964.1"/>
    </source>
</evidence>
<keyword evidence="1" id="KW-0677">Repeat</keyword>
<evidence type="ECO:0008006" key="5">
    <source>
        <dbReference type="Google" id="ProtNLM"/>
    </source>
</evidence>
<keyword evidence="4" id="KW-1185">Reference proteome</keyword>
<dbReference type="EMBL" id="JAPWTJ010000387">
    <property type="protein sequence ID" value="KAJ8978964.1"/>
    <property type="molecule type" value="Genomic_DNA"/>
</dbReference>
<dbReference type="Proteomes" id="UP001162164">
    <property type="component" value="Unassembled WGS sequence"/>
</dbReference>
<comment type="caution">
    <text evidence="3">The sequence shown here is derived from an EMBL/GenBank/DDBJ whole genome shotgun (WGS) entry which is preliminary data.</text>
</comment>
<dbReference type="InterPro" id="IPR046357">
    <property type="entry name" value="PPIase_dom_sf"/>
</dbReference>
<dbReference type="Gene3D" id="3.10.50.40">
    <property type="match status" value="1"/>
</dbReference>
<evidence type="ECO:0000313" key="4">
    <source>
        <dbReference type="Proteomes" id="UP001162164"/>
    </source>
</evidence>
<evidence type="ECO:0000256" key="1">
    <source>
        <dbReference type="ARBA" id="ARBA00022737"/>
    </source>
</evidence>
<dbReference type="PANTHER" id="PTHR46674:SF1">
    <property type="entry name" value="INACTIVE PEPTIDYL-PROLYL CIS-TRANS ISOMERASE FKBP6"/>
    <property type="match status" value="1"/>
</dbReference>
<proteinExistence type="predicted"/>
<name>A0ABQ9JL90_9CUCU</name>
<organism evidence="3 4">
    <name type="scientific">Molorchus minor</name>
    <dbReference type="NCBI Taxonomy" id="1323400"/>
    <lineage>
        <taxon>Eukaryota</taxon>
        <taxon>Metazoa</taxon>
        <taxon>Ecdysozoa</taxon>
        <taxon>Arthropoda</taxon>
        <taxon>Hexapoda</taxon>
        <taxon>Insecta</taxon>
        <taxon>Pterygota</taxon>
        <taxon>Neoptera</taxon>
        <taxon>Endopterygota</taxon>
        <taxon>Coleoptera</taxon>
        <taxon>Polyphaga</taxon>
        <taxon>Cucujiformia</taxon>
        <taxon>Chrysomeloidea</taxon>
        <taxon>Cerambycidae</taxon>
        <taxon>Lamiinae</taxon>
        <taxon>Monochamini</taxon>
        <taxon>Molorchus</taxon>
    </lineage>
</organism>
<evidence type="ECO:0000256" key="2">
    <source>
        <dbReference type="ARBA" id="ARBA00022803"/>
    </source>
</evidence>
<reference evidence="3" key="1">
    <citation type="journal article" date="2023" name="Insect Mol. Biol.">
        <title>Genome sequencing provides insights into the evolution of gene families encoding plant cell wall-degrading enzymes in longhorned beetles.</title>
        <authorList>
            <person name="Shin N.R."/>
            <person name="Okamura Y."/>
            <person name="Kirsch R."/>
            <person name="Pauchet Y."/>
        </authorList>
    </citation>
    <scope>NUCLEOTIDE SEQUENCE</scope>
    <source>
        <strain evidence="3">MMC_N1</strain>
    </source>
</reference>
<dbReference type="PANTHER" id="PTHR46674">
    <property type="entry name" value="INACTIVE PEPTIDYL-PROLYL CIS-TRANS ISOMERASE FKBP6"/>
    <property type="match status" value="1"/>
</dbReference>